<feature type="region of interest" description="Disordered" evidence="1">
    <location>
        <begin position="54"/>
        <end position="88"/>
    </location>
</feature>
<gene>
    <name evidence="2" type="ORF">D9619_002654</name>
</gene>
<dbReference type="OrthoDB" id="667577at2759"/>
<reference evidence="2 3" key="1">
    <citation type="journal article" date="2020" name="ISME J.">
        <title>Uncovering the hidden diversity of litter-decomposition mechanisms in mushroom-forming fungi.</title>
        <authorList>
            <person name="Floudas D."/>
            <person name="Bentzer J."/>
            <person name="Ahren D."/>
            <person name="Johansson T."/>
            <person name="Persson P."/>
            <person name="Tunlid A."/>
        </authorList>
    </citation>
    <scope>NUCLEOTIDE SEQUENCE [LARGE SCALE GENOMIC DNA]</scope>
    <source>
        <strain evidence="2 3">CBS 101986</strain>
    </source>
</reference>
<comment type="caution">
    <text evidence="2">The sequence shown here is derived from an EMBL/GenBank/DDBJ whole genome shotgun (WGS) entry which is preliminary data.</text>
</comment>
<name>A0A8H5AWW0_9AGAR</name>
<feature type="compositionally biased region" description="Basic and acidic residues" evidence="1">
    <location>
        <begin position="130"/>
        <end position="140"/>
    </location>
</feature>
<proteinExistence type="predicted"/>
<organism evidence="2 3">
    <name type="scientific">Psilocybe cf. subviscida</name>
    <dbReference type="NCBI Taxonomy" id="2480587"/>
    <lineage>
        <taxon>Eukaryota</taxon>
        <taxon>Fungi</taxon>
        <taxon>Dikarya</taxon>
        <taxon>Basidiomycota</taxon>
        <taxon>Agaricomycotina</taxon>
        <taxon>Agaricomycetes</taxon>
        <taxon>Agaricomycetidae</taxon>
        <taxon>Agaricales</taxon>
        <taxon>Agaricineae</taxon>
        <taxon>Strophariaceae</taxon>
        <taxon>Psilocybe</taxon>
    </lineage>
</organism>
<dbReference type="Proteomes" id="UP000567179">
    <property type="component" value="Unassembled WGS sequence"/>
</dbReference>
<keyword evidence="3" id="KW-1185">Reference proteome</keyword>
<sequence>MHPSALFACTHISPASFFPSRTPPVLPPLPPSGARSCTRKFRRVPPCPISSPRLHLRPTFAMPPKSVPKAAAAEKPVRKTKSSGAAGGKKKLTAFNKFMVRFYIFGGGHELTAGFYHGQQTEMARLKEDEPDMTHKDRFKLATGNWKTAKENPKAA</sequence>
<evidence type="ECO:0000256" key="1">
    <source>
        <dbReference type="SAM" id="MobiDB-lite"/>
    </source>
</evidence>
<dbReference type="AlphaFoldDB" id="A0A8H5AWW0"/>
<dbReference type="EMBL" id="JAACJJ010000056">
    <property type="protein sequence ID" value="KAF5312405.1"/>
    <property type="molecule type" value="Genomic_DNA"/>
</dbReference>
<evidence type="ECO:0000313" key="2">
    <source>
        <dbReference type="EMBL" id="KAF5312405.1"/>
    </source>
</evidence>
<evidence type="ECO:0000313" key="3">
    <source>
        <dbReference type="Proteomes" id="UP000567179"/>
    </source>
</evidence>
<protein>
    <submittedName>
        <fullName evidence="2">Uncharacterized protein</fullName>
    </submittedName>
</protein>
<accession>A0A8H5AWW0</accession>
<feature type="region of interest" description="Disordered" evidence="1">
    <location>
        <begin position="130"/>
        <end position="156"/>
    </location>
</feature>